<dbReference type="GO" id="GO:0005737">
    <property type="term" value="C:cytoplasm"/>
    <property type="evidence" value="ECO:0007669"/>
    <property type="project" value="UniProtKB-SubCell"/>
</dbReference>
<evidence type="ECO:0000256" key="1">
    <source>
        <dbReference type="ARBA" id="ARBA00000135"/>
    </source>
</evidence>
<dbReference type="SUPFAM" id="SSF53187">
    <property type="entry name" value="Zn-dependent exopeptidases"/>
    <property type="match status" value="1"/>
</dbReference>
<feature type="domain" description="Cytosol aminopeptidase" evidence="8">
    <location>
        <begin position="342"/>
        <end position="349"/>
    </location>
</feature>
<dbReference type="PROSITE" id="PS00631">
    <property type="entry name" value="CYTOSOL_AP"/>
    <property type="match status" value="1"/>
</dbReference>
<comment type="subcellular location">
    <subcellularLocation>
        <location evidence="7">Cytoplasm</location>
    </subcellularLocation>
</comment>
<dbReference type="GO" id="GO:0070006">
    <property type="term" value="F:metalloaminopeptidase activity"/>
    <property type="evidence" value="ECO:0007669"/>
    <property type="project" value="InterPro"/>
</dbReference>
<dbReference type="EC" id="3.4.11.1" evidence="7"/>
<dbReference type="GO" id="GO:0030145">
    <property type="term" value="F:manganese ion binding"/>
    <property type="evidence" value="ECO:0007669"/>
    <property type="project" value="UniProtKB-UniRule"/>
</dbReference>
<comment type="similarity">
    <text evidence="3 7">Belongs to the peptidase M17 family.</text>
</comment>
<dbReference type="InterPro" id="IPR043472">
    <property type="entry name" value="Macro_dom-like"/>
</dbReference>
<dbReference type="NCBIfam" id="NF002073">
    <property type="entry name" value="PRK00913.1-2"/>
    <property type="match status" value="1"/>
</dbReference>
<dbReference type="NCBIfam" id="NF002074">
    <property type="entry name" value="PRK00913.1-4"/>
    <property type="match status" value="1"/>
</dbReference>
<dbReference type="GO" id="GO:0006508">
    <property type="term" value="P:proteolysis"/>
    <property type="evidence" value="ECO:0007669"/>
    <property type="project" value="UniProtKB-KW"/>
</dbReference>
<feature type="active site" evidence="7">
    <location>
        <position position="348"/>
    </location>
</feature>
<dbReference type="Gene3D" id="3.40.630.10">
    <property type="entry name" value="Zn peptidases"/>
    <property type="match status" value="1"/>
</dbReference>
<evidence type="ECO:0000256" key="7">
    <source>
        <dbReference type="HAMAP-Rule" id="MF_00181"/>
    </source>
</evidence>
<dbReference type="SUPFAM" id="SSF52949">
    <property type="entry name" value="Macro domain-like"/>
    <property type="match status" value="1"/>
</dbReference>
<gene>
    <name evidence="7" type="primary">pepA</name>
    <name evidence="9" type="ORF">UV61_C0008G0118</name>
</gene>
<dbReference type="Gene3D" id="3.40.220.10">
    <property type="entry name" value="Leucine Aminopeptidase, subunit E, domain 1"/>
    <property type="match status" value="1"/>
</dbReference>
<dbReference type="CDD" id="cd00433">
    <property type="entry name" value="Peptidase_M17"/>
    <property type="match status" value="1"/>
</dbReference>
<dbReference type="PANTHER" id="PTHR11963:SF23">
    <property type="entry name" value="CYTOSOL AMINOPEPTIDASE"/>
    <property type="match status" value="1"/>
</dbReference>
<evidence type="ECO:0000313" key="10">
    <source>
        <dbReference type="Proteomes" id="UP000034050"/>
    </source>
</evidence>
<accession>A0A0G1CLP4</accession>
<dbReference type="STRING" id="1618446.UV61_C0008G0118"/>
<feature type="binding site" evidence="7">
    <location>
        <position position="346"/>
    </location>
    <ligand>
        <name>Mn(2+)</name>
        <dbReference type="ChEBI" id="CHEBI:29035"/>
        <label>2</label>
    </ligand>
</feature>
<reference evidence="9 10" key="1">
    <citation type="journal article" date="2015" name="Nature">
        <title>rRNA introns, odd ribosomes, and small enigmatic genomes across a large radiation of phyla.</title>
        <authorList>
            <person name="Brown C.T."/>
            <person name="Hug L.A."/>
            <person name="Thomas B.C."/>
            <person name="Sharon I."/>
            <person name="Castelle C.J."/>
            <person name="Singh A."/>
            <person name="Wilkins M.J."/>
            <person name="Williams K.H."/>
            <person name="Banfield J.F."/>
        </authorList>
    </citation>
    <scope>NUCLEOTIDE SEQUENCE [LARGE SCALE GENOMIC DNA]</scope>
</reference>
<dbReference type="NCBIfam" id="NF002083">
    <property type="entry name" value="PRK00913.3-5"/>
    <property type="match status" value="1"/>
</dbReference>
<sequence length="493" mass="53083">MKFKVKSVKWNKVEADALVMFVSSDRWVSEIALLDKSYSGNLKKDLELDKFEAKLGKLIAYPTFGQLPAKSVVLVGVGESEKLDPAKLRQAAGHLARYLKNSHKQTVALDLSLPLLAKIAPEQEAQVVVEGLALGAYKFNKYKSEDKTKPRAEIEVWLLVNPARIQHAVNGVKVAELMVGATCFARDLVNESPTVTTPTYLANVARNLGKHGEITVEVLDASEAKKLGMNAYLAVARGSAEAPKFIKLTYKGGKKKVVLAGKAITFDTGGLSLKDAKNMETMKMDMAGAAAVLGVFKVLPSLKPKVTVIGLIAATENMPGSKASKPGDVVIALNGKSIEILNTDAEGRLTLADVLAYGVLEKPDLMIDLATLTGACMVALGEDIAGLFTNNEELKKQLLTASWETGEKIWDLPLEKDYRELIKSDIADLRNIAKNRYGGAITAALFLEEFVGLVPWAHLDIAGPAFAEKDGPLTPKGATGFGVMTLLALLQKL</sequence>
<organism evidence="9 10">
    <name type="scientific">Candidatus Gottesmanbacteria bacterium GW2011_GWB1_43_11</name>
    <dbReference type="NCBI Taxonomy" id="1618446"/>
    <lineage>
        <taxon>Bacteria</taxon>
        <taxon>Candidatus Gottesmaniibacteriota</taxon>
    </lineage>
</organism>
<dbReference type="PANTHER" id="PTHR11963">
    <property type="entry name" value="LEUCINE AMINOPEPTIDASE-RELATED"/>
    <property type="match status" value="1"/>
</dbReference>
<dbReference type="InterPro" id="IPR000819">
    <property type="entry name" value="Peptidase_M17_C"/>
</dbReference>
<evidence type="ECO:0000259" key="8">
    <source>
        <dbReference type="PROSITE" id="PS00631"/>
    </source>
</evidence>
<dbReference type="InterPro" id="IPR008283">
    <property type="entry name" value="Peptidase_M17_N"/>
</dbReference>
<dbReference type="EC" id="3.4.11.10" evidence="7"/>
<comment type="cofactor">
    <cofactor evidence="7">
        <name>Mn(2+)</name>
        <dbReference type="ChEBI" id="CHEBI:29035"/>
    </cofactor>
    <text evidence="7">Binds 2 manganese ions per subunit.</text>
</comment>
<feature type="binding site" evidence="7">
    <location>
        <position position="344"/>
    </location>
    <ligand>
        <name>Mn(2+)</name>
        <dbReference type="ChEBI" id="CHEBI:29035"/>
        <label>1</label>
    </ligand>
</feature>
<dbReference type="Pfam" id="PF00883">
    <property type="entry name" value="Peptidase_M17"/>
    <property type="match status" value="1"/>
</dbReference>
<dbReference type="Pfam" id="PF02789">
    <property type="entry name" value="Peptidase_M17_N"/>
    <property type="match status" value="1"/>
</dbReference>
<keyword evidence="7" id="KW-0464">Manganese</keyword>
<dbReference type="InterPro" id="IPR023042">
    <property type="entry name" value="Peptidase_M17_leu_NH2_pept"/>
</dbReference>
<feature type="binding site" evidence="7">
    <location>
        <position position="346"/>
    </location>
    <ligand>
        <name>Mn(2+)</name>
        <dbReference type="ChEBI" id="CHEBI:29035"/>
        <label>1</label>
    </ligand>
</feature>
<comment type="caution">
    <text evidence="9">The sequence shown here is derived from an EMBL/GenBank/DDBJ whole genome shotgun (WGS) entry which is preliminary data.</text>
</comment>
<dbReference type="EMBL" id="LCFD01000008">
    <property type="protein sequence ID" value="KKS86665.1"/>
    <property type="molecule type" value="Genomic_DNA"/>
</dbReference>
<name>A0A0G1CLP4_9BACT</name>
<feature type="binding site" evidence="7">
    <location>
        <position position="267"/>
    </location>
    <ligand>
        <name>Mn(2+)</name>
        <dbReference type="ChEBI" id="CHEBI:29035"/>
        <label>1</label>
    </ligand>
</feature>
<evidence type="ECO:0000313" key="9">
    <source>
        <dbReference type="EMBL" id="KKS86665.1"/>
    </source>
</evidence>
<comment type="catalytic activity">
    <reaction evidence="2 7">
        <text>Release of an N-terminal amino acid, preferentially leucine, but not glutamic or aspartic acids.</text>
        <dbReference type="EC" id="3.4.11.10"/>
    </reaction>
</comment>
<feature type="active site" evidence="7">
    <location>
        <position position="274"/>
    </location>
</feature>
<dbReference type="PRINTS" id="PR00481">
    <property type="entry name" value="LAMNOPPTDASE"/>
</dbReference>
<comment type="catalytic activity">
    <reaction evidence="1 7">
        <text>Release of an N-terminal amino acid, Xaa-|-Yaa-, in which Xaa is preferably Leu, but may be other amino acids including Pro although not Arg or Lys, and Yaa may be Pro. Amino acid amides and methyl esters are also readily hydrolyzed, but rates on arylamides are exceedingly low.</text>
        <dbReference type="EC" id="3.4.11.1"/>
    </reaction>
</comment>
<keyword evidence="5 7" id="KW-0645">Protease</keyword>
<keyword evidence="6 7" id="KW-0378">Hydrolase</keyword>
<dbReference type="AlphaFoldDB" id="A0A0G1CLP4"/>
<feature type="binding site" evidence="7">
    <location>
        <position position="285"/>
    </location>
    <ligand>
        <name>Mn(2+)</name>
        <dbReference type="ChEBI" id="CHEBI:29035"/>
        <label>2</label>
    </ligand>
</feature>
<dbReference type="HAMAP" id="MF_00181">
    <property type="entry name" value="Cytosol_peptidase_M17"/>
    <property type="match status" value="1"/>
</dbReference>
<evidence type="ECO:0000256" key="6">
    <source>
        <dbReference type="ARBA" id="ARBA00022801"/>
    </source>
</evidence>
<comment type="function">
    <text evidence="7">Presumably involved in the processing and regular turnover of intracellular proteins. Catalyzes the removal of unsubstituted N-terminal amino acids from various peptides.</text>
</comment>
<evidence type="ECO:0000256" key="4">
    <source>
        <dbReference type="ARBA" id="ARBA00022438"/>
    </source>
</evidence>
<evidence type="ECO:0000256" key="3">
    <source>
        <dbReference type="ARBA" id="ARBA00009528"/>
    </source>
</evidence>
<feature type="binding site" evidence="7">
    <location>
        <position position="262"/>
    </location>
    <ligand>
        <name>Mn(2+)</name>
        <dbReference type="ChEBI" id="CHEBI:29035"/>
        <label>2</label>
    </ligand>
</feature>
<keyword evidence="7" id="KW-0479">Metal-binding</keyword>
<evidence type="ECO:0000256" key="5">
    <source>
        <dbReference type="ARBA" id="ARBA00022670"/>
    </source>
</evidence>
<keyword evidence="7" id="KW-0963">Cytoplasm</keyword>
<evidence type="ECO:0000256" key="2">
    <source>
        <dbReference type="ARBA" id="ARBA00000967"/>
    </source>
</evidence>
<keyword evidence="4 7" id="KW-0031">Aminopeptidase</keyword>
<dbReference type="PATRIC" id="fig|1618446.3.peg.987"/>
<protein>
    <recommendedName>
        <fullName evidence="7">Probable cytosol aminopeptidase</fullName>
        <ecNumber evidence="7">3.4.11.1</ecNumber>
    </recommendedName>
    <alternativeName>
        <fullName evidence="7">Leucine aminopeptidase</fullName>
        <shortName evidence="7">LAP</shortName>
        <ecNumber evidence="7">3.4.11.10</ecNumber>
    </alternativeName>
    <alternativeName>
        <fullName evidence="7">Leucyl aminopeptidase</fullName>
    </alternativeName>
</protein>
<dbReference type="InterPro" id="IPR011356">
    <property type="entry name" value="Leucine_aapep/pepB"/>
</dbReference>
<feature type="binding site" evidence="7">
    <location>
        <position position="267"/>
    </location>
    <ligand>
        <name>Mn(2+)</name>
        <dbReference type="ChEBI" id="CHEBI:29035"/>
        <label>2</label>
    </ligand>
</feature>
<proteinExistence type="inferred from homology"/>
<dbReference type="Proteomes" id="UP000034050">
    <property type="component" value="Unassembled WGS sequence"/>
</dbReference>